<keyword evidence="3 8" id="KW-0479">Metal-binding</keyword>
<dbReference type="AlphaFoldDB" id="A0A521EYE7"/>
<dbReference type="EMBL" id="FXTI01000011">
    <property type="protein sequence ID" value="SMO88883.1"/>
    <property type="molecule type" value="Genomic_DNA"/>
</dbReference>
<dbReference type="HAMAP" id="MF_00101">
    <property type="entry name" value="AcpS"/>
    <property type="match status" value="1"/>
</dbReference>
<dbReference type="EC" id="2.7.8.7" evidence="8"/>
<feature type="binding site" evidence="8">
    <location>
        <position position="8"/>
    </location>
    <ligand>
        <name>Mg(2+)</name>
        <dbReference type="ChEBI" id="CHEBI:18420"/>
    </ligand>
</feature>
<feature type="domain" description="4'-phosphopantetheinyl transferase" evidence="9">
    <location>
        <begin position="4"/>
        <end position="119"/>
    </location>
</feature>
<evidence type="ECO:0000313" key="10">
    <source>
        <dbReference type="EMBL" id="SMO88883.1"/>
    </source>
</evidence>
<keyword evidence="8" id="KW-0963">Cytoplasm</keyword>
<name>A0A521EYE7_9BACL</name>
<reference evidence="10 11" key="1">
    <citation type="submission" date="2017-05" db="EMBL/GenBank/DDBJ databases">
        <authorList>
            <person name="Varghese N."/>
            <person name="Submissions S."/>
        </authorList>
    </citation>
    <scope>NUCLEOTIDE SEQUENCE [LARGE SCALE GENOMIC DNA]</scope>
    <source>
        <strain evidence="10 11">DSM 45474</strain>
    </source>
</reference>
<dbReference type="RefSeq" id="WP_142506462.1">
    <property type="nucleotide sequence ID" value="NZ_FXTI01000011.1"/>
</dbReference>
<dbReference type="InterPro" id="IPR002582">
    <property type="entry name" value="ACPS"/>
</dbReference>
<dbReference type="GO" id="GO:0005737">
    <property type="term" value="C:cytoplasm"/>
    <property type="evidence" value="ECO:0007669"/>
    <property type="project" value="UniProtKB-SubCell"/>
</dbReference>
<dbReference type="OrthoDB" id="517356at2"/>
<keyword evidence="1 8" id="KW-0444">Lipid biosynthesis</keyword>
<dbReference type="Proteomes" id="UP000315636">
    <property type="component" value="Unassembled WGS sequence"/>
</dbReference>
<evidence type="ECO:0000256" key="2">
    <source>
        <dbReference type="ARBA" id="ARBA00022679"/>
    </source>
</evidence>
<comment type="catalytic activity">
    <reaction evidence="8">
        <text>apo-[ACP] + CoA = holo-[ACP] + adenosine 3',5'-bisphosphate + H(+)</text>
        <dbReference type="Rhea" id="RHEA:12068"/>
        <dbReference type="Rhea" id="RHEA-COMP:9685"/>
        <dbReference type="Rhea" id="RHEA-COMP:9690"/>
        <dbReference type="ChEBI" id="CHEBI:15378"/>
        <dbReference type="ChEBI" id="CHEBI:29999"/>
        <dbReference type="ChEBI" id="CHEBI:57287"/>
        <dbReference type="ChEBI" id="CHEBI:58343"/>
        <dbReference type="ChEBI" id="CHEBI:64479"/>
        <dbReference type="EC" id="2.7.8.7"/>
    </reaction>
</comment>
<evidence type="ECO:0000256" key="6">
    <source>
        <dbReference type="ARBA" id="ARBA00023098"/>
    </source>
</evidence>
<dbReference type="SUPFAM" id="SSF56214">
    <property type="entry name" value="4'-phosphopantetheinyl transferase"/>
    <property type="match status" value="1"/>
</dbReference>
<dbReference type="InterPro" id="IPR037143">
    <property type="entry name" value="4-PPantetheinyl_Trfase_dom_sf"/>
</dbReference>
<dbReference type="Pfam" id="PF01648">
    <property type="entry name" value="ACPS"/>
    <property type="match status" value="1"/>
</dbReference>
<organism evidence="10 11">
    <name type="scientific">Melghirimyces algeriensis</name>
    <dbReference type="NCBI Taxonomy" id="910412"/>
    <lineage>
        <taxon>Bacteria</taxon>
        <taxon>Bacillati</taxon>
        <taxon>Bacillota</taxon>
        <taxon>Bacilli</taxon>
        <taxon>Bacillales</taxon>
        <taxon>Thermoactinomycetaceae</taxon>
        <taxon>Melghirimyces</taxon>
    </lineage>
</organism>
<evidence type="ECO:0000259" key="9">
    <source>
        <dbReference type="Pfam" id="PF01648"/>
    </source>
</evidence>
<dbReference type="InterPro" id="IPR004568">
    <property type="entry name" value="Ppantetheine-prot_Trfase_dom"/>
</dbReference>
<evidence type="ECO:0000256" key="1">
    <source>
        <dbReference type="ARBA" id="ARBA00022516"/>
    </source>
</evidence>
<keyword evidence="11" id="KW-1185">Reference proteome</keyword>
<comment type="cofactor">
    <cofactor evidence="8">
        <name>Mg(2+)</name>
        <dbReference type="ChEBI" id="CHEBI:18420"/>
    </cofactor>
</comment>
<dbReference type="GO" id="GO:0000287">
    <property type="term" value="F:magnesium ion binding"/>
    <property type="evidence" value="ECO:0007669"/>
    <property type="project" value="UniProtKB-UniRule"/>
</dbReference>
<keyword evidence="2 8" id="KW-0808">Transferase</keyword>
<comment type="similarity">
    <text evidence="8">Belongs to the P-Pant transferase superfamily. AcpS family.</text>
</comment>
<dbReference type="GO" id="GO:0006633">
    <property type="term" value="P:fatty acid biosynthetic process"/>
    <property type="evidence" value="ECO:0007669"/>
    <property type="project" value="UniProtKB-UniRule"/>
</dbReference>
<dbReference type="NCBIfam" id="TIGR00556">
    <property type="entry name" value="pantethn_trn"/>
    <property type="match status" value="1"/>
</dbReference>
<keyword evidence="7 8" id="KW-0275">Fatty acid biosynthesis</keyword>
<protein>
    <recommendedName>
        <fullName evidence="8">Holo-[acyl-carrier-protein] synthase</fullName>
        <shortName evidence="8">Holo-ACP synthase</shortName>
        <ecNumber evidence="8">2.7.8.7</ecNumber>
    </recommendedName>
    <alternativeName>
        <fullName evidence="8">4'-phosphopantetheinyl transferase AcpS</fullName>
    </alternativeName>
</protein>
<comment type="subcellular location">
    <subcellularLocation>
        <location evidence="8">Cytoplasm</location>
    </subcellularLocation>
</comment>
<evidence type="ECO:0000313" key="11">
    <source>
        <dbReference type="Proteomes" id="UP000315636"/>
    </source>
</evidence>
<evidence type="ECO:0000256" key="3">
    <source>
        <dbReference type="ARBA" id="ARBA00022723"/>
    </source>
</evidence>
<evidence type="ECO:0000256" key="5">
    <source>
        <dbReference type="ARBA" id="ARBA00022842"/>
    </source>
</evidence>
<evidence type="ECO:0000256" key="7">
    <source>
        <dbReference type="ARBA" id="ARBA00023160"/>
    </source>
</evidence>
<keyword evidence="6 8" id="KW-0443">Lipid metabolism</keyword>
<gene>
    <name evidence="8" type="primary">acpS</name>
    <name evidence="10" type="ORF">SAMN06264849_11173</name>
</gene>
<dbReference type="NCBIfam" id="TIGR00516">
    <property type="entry name" value="acpS"/>
    <property type="match status" value="1"/>
</dbReference>
<dbReference type="GO" id="GO:0008897">
    <property type="term" value="F:holo-[acyl-carrier-protein] synthase activity"/>
    <property type="evidence" value="ECO:0007669"/>
    <property type="project" value="UniProtKB-UniRule"/>
</dbReference>
<dbReference type="InterPro" id="IPR008278">
    <property type="entry name" value="4-PPantetheinyl_Trfase_dom"/>
</dbReference>
<keyword evidence="5 8" id="KW-0460">Magnesium</keyword>
<keyword evidence="4 8" id="KW-0276">Fatty acid metabolism</keyword>
<proteinExistence type="inferred from homology"/>
<dbReference type="Gene3D" id="3.90.470.20">
    <property type="entry name" value="4'-phosphopantetheinyl transferase domain"/>
    <property type="match status" value="1"/>
</dbReference>
<accession>A0A521EYE7</accession>
<feature type="binding site" evidence="8">
    <location>
        <position position="55"/>
    </location>
    <ligand>
        <name>Mg(2+)</name>
        <dbReference type="ChEBI" id="CHEBI:18420"/>
    </ligand>
</feature>
<evidence type="ECO:0000256" key="8">
    <source>
        <dbReference type="HAMAP-Rule" id="MF_00101"/>
    </source>
</evidence>
<sequence length="124" mass="13665">MILGIGTDLVEISRIRKVGLDRLSKRILSEKEQKDRPNMEGRLAEWLAGRFAAKEAVAKAVGTGIGAMIGFQDILVHKDAKGKPCVAISPAVYQRLGWDEHVEIHLSVTHTKDYAIAFAVVESR</sequence>
<comment type="function">
    <text evidence="8">Transfers the 4'-phosphopantetheine moiety from coenzyme A to a Ser of acyl-carrier-protein.</text>
</comment>
<evidence type="ECO:0000256" key="4">
    <source>
        <dbReference type="ARBA" id="ARBA00022832"/>
    </source>
</evidence>